<keyword evidence="7" id="KW-1185">Reference proteome</keyword>
<dbReference type="AlphaFoldDB" id="A2DGR7"/>
<reference evidence="6" key="1">
    <citation type="submission" date="2006-10" db="EMBL/GenBank/DDBJ databases">
        <authorList>
            <person name="Amadeo P."/>
            <person name="Zhao Q."/>
            <person name="Wortman J."/>
            <person name="Fraser-Liggett C."/>
            <person name="Carlton J."/>
        </authorList>
    </citation>
    <scope>NUCLEOTIDE SEQUENCE</scope>
    <source>
        <strain evidence="6">G3</strain>
    </source>
</reference>
<comment type="similarity">
    <text evidence="1">Belongs to the glycosyl hydrolase 3 family.</text>
</comment>
<dbReference type="PANTHER" id="PTHR30480">
    <property type="entry name" value="BETA-HEXOSAMINIDASE-RELATED"/>
    <property type="match status" value="1"/>
</dbReference>
<accession>A2DGR7</accession>
<dbReference type="InParanoid" id="A2DGR7"/>
<dbReference type="InterPro" id="IPR001764">
    <property type="entry name" value="Glyco_hydro_3_N"/>
</dbReference>
<dbReference type="PANTHER" id="PTHR30480:SF16">
    <property type="entry name" value="GLYCOSIDE HYDROLASE FAMILY 3 DOMAIN PROTEIN"/>
    <property type="match status" value="1"/>
</dbReference>
<dbReference type="VEuPathDB" id="TrichDB:TVAGG3_0997370"/>
<keyword evidence="4" id="KW-0472">Membrane</keyword>
<dbReference type="Gene3D" id="3.20.20.300">
    <property type="entry name" value="Glycoside hydrolase, family 3, N-terminal domain"/>
    <property type="match status" value="1"/>
</dbReference>
<dbReference type="KEGG" id="tva:5465991"/>
<evidence type="ECO:0000256" key="3">
    <source>
        <dbReference type="ARBA" id="ARBA00023295"/>
    </source>
</evidence>
<dbReference type="eggNOG" id="ENOG502R6JK">
    <property type="taxonomic scope" value="Eukaryota"/>
</dbReference>
<dbReference type="SMR" id="A2DGR7"/>
<dbReference type="SUPFAM" id="SSF52279">
    <property type="entry name" value="Beta-D-glucan exohydrolase, C-terminal domain"/>
    <property type="match status" value="1"/>
</dbReference>
<dbReference type="Gene3D" id="3.40.50.1700">
    <property type="entry name" value="Glycoside hydrolase family 3 C-terminal domain"/>
    <property type="match status" value="1"/>
</dbReference>
<evidence type="ECO:0000313" key="7">
    <source>
        <dbReference type="Proteomes" id="UP000001542"/>
    </source>
</evidence>
<keyword evidence="2 6" id="KW-0378">Hydrolase</keyword>
<reference evidence="6" key="2">
    <citation type="journal article" date="2007" name="Science">
        <title>Draft genome sequence of the sexually transmitted pathogen Trichomonas vaginalis.</title>
        <authorList>
            <person name="Carlton J.M."/>
            <person name="Hirt R.P."/>
            <person name="Silva J.C."/>
            <person name="Delcher A.L."/>
            <person name="Schatz M."/>
            <person name="Zhao Q."/>
            <person name="Wortman J.R."/>
            <person name="Bidwell S.L."/>
            <person name="Alsmark U.C.M."/>
            <person name="Besteiro S."/>
            <person name="Sicheritz-Ponten T."/>
            <person name="Noel C.J."/>
            <person name="Dacks J.B."/>
            <person name="Foster P.G."/>
            <person name="Simillion C."/>
            <person name="Van de Peer Y."/>
            <person name="Miranda-Saavedra D."/>
            <person name="Barton G.J."/>
            <person name="Westrop G.D."/>
            <person name="Mueller S."/>
            <person name="Dessi D."/>
            <person name="Fiori P.L."/>
            <person name="Ren Q."/>
            <person name="Paulsen I."/>
            <person name="Zhang H."/>
            <person name="Bastida-Corcuera F.D."/>
            <person name="Simoes-Barbosa A."/>
            <person name="Brown M.T."/>
            <person name="Hayes R.D."/>
            <person name="Mukherjee M."/>
            <person name="Okumura C.Y."/>
            <person name="Schneider R."/>
            <person name="Smith A.J."/>
            <person name="Vanacova S."/>
            <person name="Villalvazo M."/>
            <person name="Haas B.J."/>
            <person name="Pertea M."/>
            <person name="Feldblyum T.V."/>
            <person name="Utterback T.R."/>
            <person name="Shu C.L."/>
            <person name="Osoegawa K."/>
            <person name="de Jong P.J."/>
            <person name="Hrdy I."/>
            <person name="Horvathova L."/>
            <person name="Zubacova Z."/>
            <person name="Dolezal P."/>
            <person name="Malik S.B."/>
            <person name="Logsdon J.M. Jr."/>
            <person name="Henze K."/>
            <person name="Gupta A."/>
            <person name="Wang C.C."/>
            <person name="Dunne R.L."/>
            <person name="Upcroft J.A."/>
            <person name="Upcroft P."/>
            <person name="White O."/>
            <person name="Salzberg S.L."/>
            <person name="Tang P."/>
            <person name="Chiu C.-H."/>
            <person name="Lee Y.-S."/>
            <person name="Embley T.M."/>
            <person name="Coombs G.H."/>
            <person name="Mottram J.C."/>
            <person name="Tachezy J."/>
            <person name="Fraser-Liggett C.M."/>
            <person name="Johnson P.J."/>
        </authorList>
    </citation>
    <scope>NUCLEOTIDE SEQUENCE [LARGE SCALE GENOMIC DNA]</scope>
    <source>
        <strain evidence="6">G3</strain>
    </source>
</reference>
<dbReference type="Pfam" id="PF00933">
    <property type="entry name" value="Glyco_hydro_3"/>
    <property type="match status" value="1"/>
</dbReference>
<dbReference type="InterPro" id="IPR050226">
    <property type="entry name" value="NagZ_Beta-hexosaminidase"/>
</dbReference>
<dbReference type="RefSeq" id="XP_001581440.1">
    <property type="nucleotide sequence ID" value="XM_001581390.1"/>
</dbReference>
<gene>
    <name evidence="6" type="ORF">TVAG_110660</name>
</gene>
<dbReference type="GO" id="GO:0004553">
    <property type="term" value="F:hydrolase activity, hydrolyzing O-glycosyl compounds"/>
    <property type="evidence" value="ECO:0007669"/>
    <property type="project" value="InterPro"/>
</dbReference>
<keyword evidence="4" id="KW-0812">Transmembrane</keyword>
<evidence type="ECO:0000256" key="2">
    <source>
        <dbReference type="ARBA" id="ARBA00022801"/>
    </source>
</evidence>
<evidence type="ECO:0000256" key="4">
    <source>
        <dbReference type="SAM" id="Phobius"/>
    </source>
</evidence>
<feature type="domain" description="Glycoside hydrolase family 3 N-terminal" evidence="5">
    <location>
        <begin position="49"/>
        <end position="372"/>
    </location>
</feature>
<feature type="transmembrane region" description="Helical" evidence="4">
    <location>
        <begin position="12"/>
        <end position="31"/>
    </location>
</feature>
<dbReference type="InterPro" id="IPR036962">
    <property type="entry name" value="Glyco_hydro_3_N_sf"/>
</dbReference>
<dbReference type="Proteomes" id="UP000001542">
    <property type="component" value="Unassembled WGS sequence"/>
</dbReference>
<keyword evidence="4" id="KW-1133">Transmembrane helix</keyword>
<dbReference type="GO" id="GO:0005975">
    <property type="term" value="P:carbohydrate metabolic process"/>
    <property type="evidence" value="ECO:0007669"/>
    <property type="project" value="InterPro"/>
</dbReference>
<dbReference type="InterPro" id="IPR017853">
    <property type="entry name" value="GH"/>
</dbReference>
<sequence length="553" mass="60679">MVRKVNPQAVTTIVGVLICVILGSISIWRTIVNENSINSRAQKILSKFTLEQKVGQLFLMDLSGLTLTDSDKAILKKYKLGNFILMGRNLGTIEETAAYSKSLQEYSMKEFGIPAFISIDQEAGSILRMYKNCTVFPGAMSLAATDSLDIAKNISKLMATELRAAGVNMNHAPTSDVNSNPKNPIIGDRSFGDNPENVSKFVDYYIQGHHEAGILTTSKHFPGHGATSVDSHKALPSIDHNMTQLLEIDIPPFQQAVKSGVDSIMVGHLITPIDNESACTQSKKCVDFARNQLKYDGILITDSMQMKAIKQEDLNESIATAIKSGIDLICDCGGDIVGTDPYYSVIAYIVEQVQKNIIPEKIIDQAALRIIKTKLAMLPATDPSSADVESDKKEAQRVAQLASTLAKDTNKLIPLDTTKKVAVIEGVTETTLITKTLSDILKNDIPNLQVYKFDYNTTLEDIAQAKDLASKVDTVVLVPNRAQYYRKQQWLIGNVTQANKNTISVSITDPYEVMAFDFPTHIIGYDRTQVTLNAAYNVLVGKANATGKVPFQY</sequence>
<dbReference type="FunFam" id="3.20.20.300:FF:000014">
    <property type="entry name" value="Beta-hexosaminidase, lipoprotein"/>
    <property type="match status" value="1"/>
</dbReference>
<dbReference type="InterPro" id="IPR036881">
    <property type="entry name" value="Glyco_hydro_3_C_sf"/>
</dbReference>
<name>A2DGR7_TRIV3</name>
<evidence type="ECO:0000256" key="1">
    <source>
        <dbReference type="ARBA" id="ARBA00005336"/>
    </source>
</evidence>
<proteinExistence type="inferred from homology"/>
<dbReference type="SUPFAM" id="SSF51445">
    <property type="entry name" value="(Trans)glycosidases"/>
    <property type="match status" value="1"/>
</dbReference>
<dbReference type="PRINTS" id="PR00133">
    <property type="entry name" value="GLHYDRLASE3"/>
</dbReference>
<keyword evidence="3" id="KW-0326">Glycosidase</keyword>
<organism evidence="6 7">
    <name type="scientific">Trichomonas vaginalis (strain ATCC PRA-98 / G3)</name>
    <dbReference type="NCBI Taxonomy" id="412133"/>
    <lineage>
        <taxon>Eukaryota</taxon>
        <taxon>Metamonada</taxon>
        <taxon>Parabasalia</taxon>
        <taxon>Trichomonadida</taxon>
        <taxon>Trichomonadidae</taxon>
        <taxon>Trichomonas</taxon>
    </lineage>
</organism>
<dbReference type="EMBL" id="DS113198">
    <property type="protein sequence ID" value="EAY20454.1"/>
    <property type="molecule type" value="Genomic_DNA"/>
</dbReference>
<dbReference type="VEuPathDB" id="TrichDB:TVAG_110660"/>
<dbReference type="STRING" id="5722.A2DGR7"/>
<protein>
    <submittedName>
        <fullName evidence="6">Glycosyl hydrolase family 3 N terminal domain containing protein</fullName>
    </submittedName>
</protein>
<dbReference type="OrthoDB" id="4215304at2759"/>
<evidence type="ECO:0000313" key="6">
    <source>
        <dbReference type="EMBL" id="EAY20454.1"/>
    </source>
</evidence>
<evidence type="ECO:0000259" key="5">
    <source>
        <dbReference type="Pfam" id="PF00933"/>
    </source>
</evidence>